<dbReference type="InterPro" id="IPR020904">
    <property type="entry name" value="Sc_DH/Rdtase_CS"/>
</dbReference>
<evidence type="ECO:0000313" key="4">
    <source>
        <dbReference type="Proteomes" id="UP000737171"/>
    </source>
</evidence>
<dbReference type="PANTHER" id="PTHR42760:SF40">
    <property type="entry name" value="3-OXOACYL-[ACYL-CARRIER-PROTEIN] REDUCTASE, CHLOROPLASTIC"/>
    <property type="match status" value="1"/>
</dbReference>
<gene>
    <name evidence="3" type="ORF">HLB44_34335</name>
</gene>
<dbReference type="InterPro" id="IPR002347">
    <property type="entry name" value="SDR_fam"/>
</dbReference>
<keyword evidence="4" id="KW-1185">Reference proteome</keyword>
<feature type="domain" description="Ketoreductase" evidence="2">
    <location>
        <begin position="9"/>
        <end position="190"/>
    </location>
</feature>
<dbReference type="EMBL" id="JABRWJ010000017">
    <property type="protein sequence ID" value="NRF72075.1"/>
    <property type="molecule type" value="Genomic_DNA"/>
</dbReference>
<dbReference type="NCBIfam" id="NF005559">
    <property type="entry name" value="PRK07231.1"/>
    <property type="match status" value="1"/>
</dbReference>
<sequence length="254" mass="27123">MTDENTTGKVALVTGASRGIGQAIAVGFAAAGYDVVLTDLPSTERDLRKTADKISSCGRQAHVYLLDVSNREQVEQTVHQAIAAAGRIDVLINNAGILKLSSLQDIDDKTWNSHFDVNVKGVLMMCQAVVPHMRERKSGRIINMASVAARKGAPMQGHYAATKAAVVTLTRVLAQEIGEDGITVNALCPGIILTEMGRNNLGSEEAVFKWEQATALKRLGAPEDVVGPALFFASEQSRFVTGQALNVCGGLHFH</sequence>
<accession>A0ABX2ETK7</accession>
<dbReference type="RefSeq" id="WP_173134613.1">
    <property type="nucleotide sequence ID" value="NZ_JABRWJ010000017.1"/>
</dbReference>
<evidence type="ECO:0000256" key="1">
    <source>
        <dbReference type="ARBA" id="ARBA00006484"/>
    </source>
</evidence>
<dbReference type="Gene3D" id="3.40.50.720">
    <property type="entry name" value="NAD(P)-binding Rossmann-like Domain"/>
    <property type="match status" value="1"/>
</dbReference>
<proteinExistence type="inferred from homology"/>
<dbReference type="PANTHER" id="PTHR42760">
    <property type="entry name" value="SHORT-CHAIN DEHYDROGENASES/REDUCTASES FAMILY MEMBER"/>
    <property type="match status" value="1"/>
</dbReference>
<dbReference type="Pfam" id="PF13561">
    <property type="entry name" value="adh_short_C2"/>
    <property type="match status" value="1"/>
</dbReference>
<dbReference type="InterPro" id="IPR057326">
    <property type="entry name" value="KR_dom"/>
</dbReference>
<organism evidence="3 4">
    <name type="scientific">Pseudaquabacterium terrae</name>
    <dbReference type="NCBI Taxonomy" id="2732868"/>
    <lineage>
        <taxon>Bacteria</taxon>
        <taxon>Pseudomonadati</taxon>
        <taxon>Pseudomonadota</taxon>
        <taxon>Betaproteobacteria</taxon>
        <taxon>Burkholderiales</taxon>
        <taxon>Sphaerotilaceae</taxon>
        <taxon>Pseudaquabacterium</taxon>
    </lineage>
</organism>
<comment type="similarity">
    <text evidence="1">Belongs to the short-chain dehydrogenases/reductases (SDR) family.</text>
</comment>
<comment type="caution">
    <text evidence="3">The sequence shown here is derived from an EMBL/GenBank/DDBJ whole genome shotgun (WGS) entry which is preliminary data.</text>
</comment>
<dbReference type="PRINTS" id="PR00080">
    <property type="entry name" value="SDRFAMILY"/>
</dbReference>
<name>A0ABX2ETK7_9BURK</name>
<dbReference type="PROSITE" id="PS00061">
    <property type="entry name" value="ADH_SHORT"/>
    <property type="match status" value="1"/>
</dbReference>
<dbReference type="InterPro" id="IPR036291">
    <property type="entry name" value="NAD(P)-bd_dom_sf"/>
</dbReference>
<dbReference type="PRINTS" id="PR00081">
    <property type="entry name" value="GDHRDH"/>
</dbReference>
<protein>
    <submittedName>
        <fullName evidence="3">SDR family oxidoreductase</fullName>
    </submittedName>
</protein>
<evidence type="ECO:0000259" key="2">
    <source>
        <dbReference type="SMART" id="SM00822"/>
    </source>
</evidence>
<reference evidence="3 4" key="1">
    <citation type="submission" date="2020-05" db="EMBL/GenBank/DDBJ databases">
        <title>Aquincola sp. isolate from soil.</title>
        <authorList>
            <person name="Han J."/>
            <person name="Kim D.-U."/>
        </authorList>
    </citation>
    <scope>NUCLEOTIDE SEQUENCE [LARGE SCALE GENOMIC DNA]</scope>
    <source>
        <strain evidence="3 4">S2</strain>
    </source>
</reference>
<dbReference type="Proteomes" id="UP000737171">
    <property type="component" value="Unassembled WGS sequence"/>
</dbReference>
<dbReference type="SUPFAM" id="SSF51735">
    <property type="entry name" value="NAD(P)-binding Rossmann-fold domains"/>
    <property type="match status" value="1"/>
</dbReference>
<dbReference type="SMART" id="SM00822">
    <property type="entry name" value="PKS_KR"/>
    <property type="match status" value="1"/>
</dbReference>
<evidence type="ECO:0000313" key="3">
    <source>
        <dbReference type="EMBL" id="NRF72075.1"/>
    </source>
</evidence>